<dbReference type="InterPro" id="IPR008405">
    <property type="entry name" value="ApoL"/>
</dbReference>
<sequence>MYWGKVYWNRELQQRRKRLERLQRFERKKIEKLIREKMEEFSRDFKRIEEFVWLFEEEKQEIEGHLGELSGIADGLDEAHRKAAIAKTTGSSISAVGGIMTIAGLALAPFTFGASTVLAAVGVGAGVAGGLTNVTTEIVKASSDGGDNKRVDEILGKIQSKMSALGDSVNNACLTLSKWDENHIEEVRLILKAGRQFGSACRAVGNIASMVKTFKILRANPALKALAKQVTAVSSSAAKGIKGVNALKGVVSKAAPVGLSKGARIAGGVVAGVFVAWDVYDIAKNSIDIHNGCKTERAQEIRELVENVKGVLKKLEGVSSDMKGGIEQDEEETERREDKEELERLRREEVEKLRREEEERLRREEVEKLRMEMEELRMGMEELRREMKEVKLWRVMEELKKIKEEKLRKELEEELKSEKERLRKELEEKLKRVMQEGQGRELEQKLRSEMEKLRTEGGRMCNIS</sequence>
<feature type="region of interest" description="Disordered" evidence="3">
    <location>
        <begin position="321"/>
        <end position="341"/>
    </location>
</feature>
<evidence type="ECO:0000256" key="2">
    <source>
        <dbReference type="SAM" id="Coils"/>
    </source>
</evidence>
<evidence type="ECO:0000256" key="1">
    <source>
        <dbReference type="ARBA" id="ARBA00010090"/>
    </source>
</evidence>
<dbReference type="Pfam" id="PF05461">
    <property type="entry name" value="ApoL"/>
    <property type="match status" value="1"/>
</dbReference>
<keyword evidence="2" id="KW-0175">Coiled coil</keyword>
<evidence type="ECO:0000313" key="4">
    <source>
        <dbReference type="EMBL" id="RXM92796.1"/>
    </source>
</evidence>
<name>A0A444UX78_ACIRT</name>
<organism evidence="4 5">
    <name type="scientific">Acipenser ruthenus</name>
    <name type="common">Sterlet sturgeon</name>
    <dbReference type="NCBI Taxonomy" id="7906"/>
    <lineage>
        <taxon>Eukaryota</taxon>
        <taxon>Metazoa</taxon>
        <taxon>Chordata</taxon>
        <taxon>Craniata</taxon>
        <taxon>Vertebrata</taxon>
        <taxon>Euteleostomi</taxon>
        <taxon>Actinopterygii</taxon>
        <taxon>Chondrostei</taxon>
        <taxon>Acipenseriformes</taxon>
        <taxon>Acipenseridae</taxon>
        <taxon>Acipenser</taxon>
    </lineage>
</organism>
<accession>A0A444UX78</accession>
<dbReference type="GO" id="GO:0006869">
    <property type="term" value="P:lipid transport"/>
    <property type="evidence" value="ECO:0007669"/>
    <property type="project" value="InterPro"/>
</dbReference>
<comment type="similarity">
    <text evidence="1">Belongs to the apolipoprotein L family.</text>
</comment>
<dbReference type="AlphaFoldDB" id="A0A444UX78"/>
<protein>
    <submittedName>
        <fullName evidence="4">Apolipoprotein L3</fullName>
    </submittedName>
</protein>
<feature type="coiled-coil region" evidence="2">
    <location>
        <begin position="9"/>
        <end position="36"/>
    </location>
</feature>
<reference evidence="4 5" key="1">
    <citation type="submission" date="2019-01" db="EMBL/GenBank/DDBJ databases">
        <title>Draft Genome and Complete Hox-Cluster Characterization of the Sterlet Sturgeon (Acipenser ruthenus).</title>
        <authorList>
            <person name="Wei Q."/>
        </authorList>
    </citation>
    <scope>NUCLEOTIDE SEQUENCE [LARGE SCALE GENOMIC DNA]</scope>
    <source>
        <strain evidence="4">WHYD16114868_AA</strain>
        <tissue evidence="4">Blood</tissue>
    </source>
</reference>
<dbReference type="GO" id="GO:0042157">
    <property type="term" value="P:lipoprotein metabolic process"/>
    <property type="evidence" value="ECO:0007669"/>
    <property type="project" value="InterPro"/>
</dbReference>
<dbReference type="EMBL" id="SCEB01005642">
    <property type="protein sequence ID" value="RXM92796.1"/>
    <property type="molecule type" value="Genomic_DNA"/>
</dbReference>
<dbReference type="Proteomes" id="UP000289886">
    <property type="component" value="Unassembled WGS sequence"/>
</dbReference>
<keyword evidence="4" id="KW-0449">Lipoprotein</keyword>
<gene>
    <name evidence="4" type="ORF">EOD39_19751</name>
</gene>
<evidence type="ECO:0000256" key="3">
    <source>
        <dbReference type="SAM" id="MobiDB-lite"/>
    </source>
</evidence>
<evidence type="ECO:0000313" key="5">
    <source>
        <dbReference type="Proteomes" id="UP000289886"/>
    </source>
</evidence>
<dbReference type="GO" id="GO:0016020">
    <property type="term" value="C:membrane"/>
    <property type="evidence" value="ECO:0007669"/>
    <property type="project" value="TreeGrafter"/>
</dbReference>
<proteinExistence type="inferred from homology"/>
<dbReference type="GO" id="GO:0008289">
    <property type="term" value="F:lipid binding"/>
    <property type="evidence" value="ECO:0007669"/>
    <property type="project" value="InterPro"/>
</dbReference>
<comment type="caution">
    <text evidence="4">The sequence shown here is derived from an EMBL/GenBank/DDBJ whole genome shotgun (WGS) entry which is preliminary data.</text>
</comment>
<dbReference type="GO" id="GO:0005576">
    <property type="term" value="C:extracellular region"/>
    <property type="evidence" value="ECO:0007669"/>
    <property type="project" value="InterPro"/>
</dbReference>
<keyword evidence="5" id="KW-1185">Reference proteome</keyword>
<dbReference type="PANTHER" id="PTHR14096">
    <property type="entry name" value="APOLIPOPROTEIN L"/>
    <property type="match status" value="1"/>
</dbReference>
<dbReference type="PANTHER" id="PTHR14096:SF27">
    <property type="entry name" value="APOLIPOPROTEIN L2"/>
    <property type="match status" value="1"/>
</dbReference>